<dbReference type="InterPro" id="IPR039759">
    <property type="entry name" value="eIF2D_SUI1"/>
</dbReference>
<feature type="domain" description="DM2" evidence="4">
    <location>
        <begin position="369"/>
        <end position="453"/>
    </location>
</feature>
<dbReference type="InterPro" id="IPR001950">
    <property type="entry name" value="SUI1"/>
</dbReference>
<dbReference type="Pfam" id="PF25304">
    <property type="entry name" value="WHD_eIF2D"/>
    <property type="match status" value="1"/>
</dbReference>
<keyword evidence="6" id="KW-1185">Reference proteome</keyword>
<dbReference type="InterPro" id="IPR041366">
    <property type="entry name" value="Pre-PUA"/>
</dbReference>
<keyword evidence="2" id="KW-0963">Cytoplasm</keyword>
<evidence type="ECO:0000259" key="3">
    <source>
        <dbReference type="PROSITE" id="PS50296"/>
    </source>
</evidence>
<dbReference type="Gene3D" id="1.10.245.10">
    <property type="entry name" value="SWIB/MDM2 domain"/>
    <property type="match status" value="1"/>
</dbReference>
<gene>
    <name evidence="5" type="ORF">QYM36_006050</name>
</gene>
<dbReference type="AlphaFoldDB" id="A0AA88I5V8"/>
<comment type="similarity">
    <text evidence="1">Belongs to the eIF2D family.</text>
</comment>
<evidence type="ECO:0000313" key="6">
    <source>
        <dbReference type="Proteomes" id="UP001187531"/>
    </source>
</evidence>
<dbReference type="GO" id="GO:0001731">
    <property type="term" value="P:formation of translation preinitiation complex"/>
    <property type="evidence" value="ECO:0007669"/>
    <property type="project" value="InterPro"/>
</dbReference>
<dbReference type="CDD" id="cd21156">
    <property type="entry name" value="PUA_eIF2d-like"/>
    <property type="match status" value="1"/>
</dbReference>
<reference evidence="5" key="1">
    <citation type="submission" date="2023-07" db="EMBL/GenBank/DDBJ databases">
        <title>Chromosome-level genome assembly of Artemia franciscana.</title>
        <authorList>
            <person name="Jo E."/>
        </authorList>
    </citation>
    <scope>NUCLEOTIDE SEQUENCE</scope>
    <source>
        <tissue evidence="5">Whole body</tissue>
    </source>
</reference>
<dbReference type="Proteomes" id="UP001187531">
    <property type="component" value="Unassembled WGS sequence"/>
</dbReference>
<dbReference type="CDD" id="cd11608">
    <property type="entry name" value="eIF2D_C"/>
    <property type="match status" value="1"/>
</dbReference>
<proteinExistence type="inferred from homology"/>
<evidence type="ECO:0000256" key="2">
    <source>
        <dbReference type="ARBA" id="ARBA00022490"/>
    </source>
</evidence>
<dbReference type="InterPro" id="IPR058886">
    <property type="entry name" value="SWIB_eIF2D"/>
</dbReference>
<dbReference type="SUPFAM" id="SSF47592">
    <property type="entry name" value="SWIB/MDM2 domain"/>
    <property type="match status" value="1"/>
</dbReference>
<evidence type="ECO:0000259" key="4">
    <source>
        <dbReference type="PROSITE" id="PS51925"/>
    </source>
</evidence>
<dbReference type="InterPro" id="IPR039757">
    <property type="entry name" value="EIF2D"/>
</dbReference>
<dbReference type="InterPro" id="IPR015947">
    <property type="entry name" value="PUA-like_sf"/>
</dbReference>
<evidence type="ECO:0000256" key="1">
    <source>
        <dbReference type="ARBA" id="ARBA00010359"/>
    </source>
</evidence>
<evidence type="ECO:0008006" key="7">
    <source>
        <dbReference type="Google" id="ProtNLM"/>
    </source>
</evidence>
<dbReference type="CDD" id="cd11610">
    <property type="entry name" value="eIF2D_N"/>
    <property type="match status" value="1"/>
</dbReference>
<dbReference type="GO" id="GO:0003723">
    <property type="term" value="F:RNA binding"/>
    <property type="evidence" value="ECO:0007669"/>
    <property type="project" value="InterPro"/>
</dbReference>
<comment type="caution">
    <text evidence="5">The sequence shown here is derived from an EMBL/GenBank/DDBJ whole genome shotgun (WGS) entry which is preliminary data.</text>
</comment>
<dbReference type="SUPFAM" id="SSF55159">
    <property type="entry name" value="eIF1-like"/>
    <property type="match status" value="1"/>
</dbReference>
<dbReference type="PANTHER" id="PTHR12217:SF4">
    <property type="entry name" value="EUKARYOTIC TRANSLATION INITIATION FACTOR 2D"/>
    <property type="match status" value="1"/>
</dbReference>
<feature type="domain" description="SUI1" evidence="3">
    <location>
        <begin position="477"/>
        <end position="549"/>
    </location>
</feature>
<dbReference type="GO" id="GO:0003743">
    <property type="term" value="F:translation initiation factor activity"/>
    <property type="evidence" value="ECO:0007669"/>
    <property type="project" value="InterPro"/>
</dbReference>
<dbReference type="InterPro" id="IPR036877">
    <property type="entry name" value="SUI1_dom_sf"/>
</dbReference>
<dbReference type="EMBL" id="JAVRJZ010000009">
    <property type="protein sequence ID" value="KAK2718906.1"/>
    <property type="molecule type" value="Genomic_DNA"/>
</dbReference>
<dbReference type="PROSITE" id="PS50890">
    <property type="entry name" value="PUA"/>
    <property type="match status" value="1"/>
</dbReference>
<dbReference type="InterPro" id="IPR048248">
    <property type="entry name" value="PUA_eIF2d-like"/>
</dbReference>
<dbReference type="InterPro" id="IPR048247">
    <property type="entry name" value="eIF2D_N"/>
</dbReference>
<dbReference type="PROSITE" id="PS51925">
    <property type="entry name" value="SWIB_MDM2"/>
    <property type="match status" value="1"/>
</dbReference>
<dbReference type="InterPro" id="IPR003121">
    <property type="entry name" value="SWIB_MDM2_domain"/>
</dbReference>
<dbReference type="SUPFAM" id="SSF88697">
    <property type="entry name" value="PUA domain-like"/>
    <property type="match status" value="1"/>
</dbReference>
<dbReference type="GO" id="GO:0005737">
    <property type="term" value="C:cytoplasm"/>
    <property type="evidence" value="ECO:0007669"/>
    <property type="project" value="UniProtKB-SubCell"/>
</dbReference>
<accession>A0AA88I5V8</accession>
<dbReference type="Gene3D" id="3.10.400.20">
    <property type="match status" value="1"/>
</dbReference>
<dbReference type="PROSITE" id="PS50296">
    <property type="entry name" value="SUI1"/>
    <property type="match status" value="1"/>
</dbReference>
<protein>
    <recommendedName>
        <fullName evidence="7">Ligatin</fullName>
    </recommendedName>
</protein>
<sequence>MFAKPFRVKSKTQLKTSDKKKLKSDIEKNFAPIAEDELNSVVNIKDEFTLMKIETAEGQICTIYLVGKNPIVFIYGDKMYPTIYFLWQAPNILPSFATFEDVLPRIANGADLMLPGVVVDHTLGVRAYGKLPKDTPVYVNTTVNSAAIAVGKTWLSSEDMYMAARKGKAVEILHYLGDCLHQLSGKISRPNLQPLTKLEGAPTDVAEVANNLNNIHVDATTPEASEYSDVEVKESAKEEVEEPKVTPQEEVDTLLKYCFVKSLKTTAKKLDLPCLTNVFYANHILPACPKSKSLDIKKSSFKKLSKFLAFMQEQGVIGVKEQSKGVEAITEINYGHEILRGFKEEFLEEEEEEDADEEEERYEAPAVTDVYCVTAAVLPIFRQYRHEKGVALTSGQVKQVLTEYIKSHDLQHPEQKSVVRLDQSLSNALLEQKEKNENPALTWERLMQRCLNKMSKAYCISFPGQEPVLKKGELKPIELSVATRSGNKKVTLVSGLDTFGINLTEFAHKCQVGVAASTTIVTSPDKKGPQVLVQGNQVAFASKLLFDEYKLQKKYVKGAEGAVTKPRKKK</sequence>
<name>A0AA88I5V8_ARTSF</name>
<dbReference type="PANTHER" id="PTHR12217">
    <property type="entry name" value="EUKARYOTIC TRANSLATION INITIATION FACTOR 2D"/>
    <property type="match status" value="1"/>
</dbReference>
<dbReference type="Gene3D" id="3.30.780.10">
    <property type="entry name" value="SUI1-like domain"/>
    <property type="match status" value="1"/>
</dbReference>
<dbReference type="InterPro" id="IPR057429">
    <property type="entry name" value="WH_eIF2D"/>
</dbReference>
<dbReference type="Pfam" id="PF01253">
    <property type="entry name" value="SUI1"/>
    <property type="match status" value="1"/>
</dbReference>
<dbReference type="Pfam" id="PF26292">
    <property type="entry name" value="PUA_elF2D"/>
    <property type="match status" value="1"/>
</dbReference>
<organism evidence="5 6">
    <name type="scientific">Artemia franciscana</name>
    <name type="common">Brine shrimp</name>
    <name type="synonym">Artemia sanfranciscana</name>
    <dbReference type="NCBI Taxonomy" id="6661"/>
    <lineage>
        <taxon>Eukaryota</taxon>
        <taxon>Metazoa</taxon>
        <taxon>Ecdysozoa</taxon>
        <taxon>Arthropoda</taxon>
        <taxon>Crustacea</taxon>
        <taxon>Branchiopoda</taxon>
        <taxon>Anostraca</taxon>
        <taxon>Artemiidae</taxon>
        <taxon>Artemia</taxon>
    </lineage>
</organism>
<dbReference type="InterPro" id="IPR036885">
    <property type="entry name" value="SWIB_MDM2_dom_sf"/>
</dbReference>
<evidence type="ECO:0000313" key="5">
    <source>
        <dbReference type="EMBL" id="KAK2718906.1"/>
    </source>
</evidence>
<dbReference type="Pfam" id="PF17832">
    <property type="entry name" value="Pre-PUA"/>
    <property type="match status" value="1"/>
</dbReference>
<dbReference type="Pfam" id="PF26291">
    <property type="entry name" value="SWIB_eIF2D"/>
    <property type="match status" value="1"/>
</dbReference>
<dbReference type="InterPro" id="IPR004521">
    <property type="entry name" value="Uncharacterised_CHP00451"/>
</dbReference>
<dbReference type="NCBIfam" id="TIGR00451">
    <property type="entry name" value="unchar_dom_2"/>
    <property type="match status" value="1"/>
</dbReference>